<dbReference type="InterPro" id="IPR037239">
    <property type="entry name" value="OSBP_sf"/>
</dbReference>
<dbReference type="InterPro" id="IPR000648">
    <property type="entry name" value="Oxysterol-bd"/>
</dbReference>
<evidence type="ECO:0000256" key="1">
    <source>
        <dbReference type="ARBA" id="ARBA00023121"/>
    </source>
</evidence>
<feature type="region of interest" description="Disordered" evidence="4">
    <location>
        <begin position="122"/>
        <end position="148"/>
    </location>
</feature>
<dbReference type="PANTHER" id="PTHR10972:SF200">
    <property type="entry name" value="OXYSTEROL-BINDING PROTEIN-RELATED PROTEIN 9"/>
    <property type="match status" value="1"/>
</dbReference>
<reference evidence="5 6" key="1">
    <citation type="journal article" date="2021" name="BMC Biol.">
        <title>Horizontally acquired antibacterial genes associated with adaptive radiation of ladybird beetles.</title>
        <authorList>
            <person name="Li H.S."/>
            <person name="Tang X.F."/>
            <person name="Huang Y.H."/>
            <person name="Xu Z.Y."/>
            <person name="Chen M.L."/>
            <person name="Du X.Y."/>
            <person name="Qiu B.Y."/>
            <person name="Chen P.T."/>
            <person name="Zhang W."/>
            <person name="Slipinski A."/>
            <person name="Escalona H.E."/>
            <person name="Waterhouse R.M."/>
            <person name="Zwick A."/>
            <person name="Pang H."/>
        </authorList>
    </citation>
    <scope>NUCLEOTIDE SEQUENCE [LARGE SCALE GENOMIC DNA]</scope>
    <source>
        <strain evidence="5">SYSU2018</strain>
    </source>
</reference>
<dbReference type="Gene3D" id="1.10.287.2720">
    <property type="match status" value="1"/>
</dbReference>
<feature type="compositionally biased region" description="Polar residues" evidence="4">
    <location>
        <begin position="123"/>
        <end position="136"/>
    </location>
</feature>
<proteinExistence type="inferred from homology"/>
<sequence length="543" mass="61007">MLDNIKHSIVLLQIAKNTAHPVNGLGLYQLVPGSSSHITAPLMAETVLPEGPVQQGVELGAECRENARRQSRTLGAPASLAVPDMSYSSSEGEEDFYDANDYPPTGSIASTPSGLKAFDSDGDNASNPIQIRQQLPPTGRKISGKPDNIEHIDDDSLYDDESDDNLEIDSNVSVIRHLLSQVKIGMDLTKVVLPTFILERRSLLEMYADYFAHPELFISIADAKTPRERMVQVVKWYLSSYHAGRKSAVAKKPYNPILGEIFKCHWNISDSSESLPSTDDVATVPDGPVGWCTRNQLVFVAEQVSHHPPISAFYAEHYNKRISFNAHVYTKSKFLGLSVCVYNIGQGVVSVLDHDEEYVVTFPNGYGRSILTVPWIELGGSIVISCRKTGYYSNIEFITKPFYGNKKHRVSAEVFGPEDKKPFLTINGEWNGLMEAKSNDKEIEEFVIDVNKLDIVKKQVRPISQQDDNESRKVWKDVTLGLRVNDIEKATAAKQNVEQRQRDEAKERKDNGTEWHTKLFHRGPEESWHYMKPLRQRLMTSNT</sequence>
<comment type="similarity">
    <text evidence="2">Belongs to the OSBP family.</text>
</comment>
<evidence type="ECO:0000313" key="5">
    <source>
        <dbReference type="EMBL" id="KAL3288752.1"/>
    </source>
</evidence>
<dbReference type="Gene3D" id="3.30.70.3490">
    <property type="match status" value="1"/>
</dbReference>
<dbReference type="Pfam" id="PF01237">
    <property type="entry name" value="Oxysterol_BP"/>
    <property type="match status" value="1"/>
</dbReference>
<name>A0ABD2PD64_9CUCU</name>
<dbReference type="SUPFAM" id="SSF144000">
    <property type="entry name" value="Oxysterol-binding protein-like"/>
    <property type="match status" value="1"/>
</dbReference>
<dbReference type="GO" id="GO:0008289">
    <property type="term" value="F:lipid binding"/>
    <property type="evidence" value="ECO:0007669"/>
    <property type="project" value="UniProtKB-KW"/>
</dbReference>
<feature type="region of interest" description="Disordered" evidence="4">
    <location>
        <begin position="493"/>
        <end position="516"/>
    </location>
</feature>
<organism evidence="5 6">
    <name type="scientific">Cryptolaemus montrouzieri</name>
    <dbReference type="NCBI Taxonomy" id="559131"/>
    <lineage>
        <taxon>Eukaryota</taxon>
        <taxon>Metazoa</taxon>
        <taxon>Ecdysozoa</taxon>
        <taxon>Arthropoda</taxon>
        <taxon>Hexapoda</taxon>
        <taxon>Insecta</taxon>
        <taxon>Pterygota</taxon>
        <taxon>Neoptera</taxon>
        <taxon>Endopterygota</taxon>
        <taxon>Coleoptera</taxon>
        <taxon>Polyphaga</taxon>
        <taxon>Cucujiformia</taxon>
        <taxon>Coccinelloidea</taxon>
        <taxon>Coccinellidae</taxon>
        <taxon>Scymninae</taxon>
        <taxon>Scymnini</taxon>
        <taxon>Cryptolaemus</taxon>
    </lineage>
</organism>
<comment type="caution">
    <text evidence="5">The sequence shown here is derived from an EMBL/GenBank/DDBJ whole genome shotgun (WGS) entry which is preliminary data.</text>
</comment>
<evidence type="ECO:0000313" key="6">
    <source>
        <dbReference type="Proteomes" id="UP001516400"/>
    </source>
</evidence>
<keyword evidence="3" id="KW-0813">Transport</keyword>
<evidence type="ECO:0000256" key="4">
    <source>
        <dbReference type="SAM" id="MobiDB-lite"/>
    </source>
</evidence>
<evidence type="ECO:0000256" key="2">
    <source>
        <dbReference type="RuleBase" id="RU003844"/>
    </source>
</evidence>
<dbReference type="EMBL" id="JABFTP020000185">
    <property type="protein sequence ID" value="KAL3288752.1"/>
    <property type="molecule type" value="Genomic_DNA"/>
</dbReference>
<dbReference type="Proteomes" id="UP001516400">
    <property type="component" value="Unassembled WGS sequence"/>
</dbReference>
<accession>A0ABD2PD64</accession>
<dbReference type="AlphaFoldDB" id="A0ABD2PD64"/>
<dbReference type="PROSITE" id="PS01013">
    <property type="entry name" value="OSBP"/>
    <property type="match status" value="1"/>
</dbReference>
<dbReference type="PANTHER" id="PTHR10972">
    <property type="entry name" value="OXYSTEROL-BINDING PROTEIN-RELATED"/>
    <property type="match status" value="1"/>
</dbReference>
<dbReference type="FunFam" id="1.10.287.2720:FF:000001">
    <property type="entry name" value="Oxysterol-binding OBPalpha"/>
    <property type="match status" value="1"/>
</dbReference>
<keyword evidence="6" id="KW-1185">Reference proteome</keyword>
<dbReference type="FunFam" id="2.40.160.120:FF:000002">
    <property type="entry name" value="Oxysterol-binding protein"/>
    <property type="match status" value="1"/>
</dbReference>
<protein>
    <recommendedName>
        <fullName evidence="3">Oxysterol-binding protein</fullName>
    </recommendedName>
</protein>
<dbReference type="GO" id="GO:0006869">
    <property type="term" value="P:lipid transport"/>
    <property type="evidence" value="ECO:0007669"/>
    <property type="project" value="UniProtKB-KW"/>
</dbReference>
<dbReference type="InterPro" id="IPR018494">
    <property type="entry name" value="Oxysterol-bd_CS"/>
</dbReference>
<keyword evidence="1" id="KW-0446">Lipid-binding</keyword>
<evidence type="ECO:0000256" key="3">
    <source>
        <dbReference type="RuleBase" id="RU003845"/>
    </source>
</evidence>
<dbReference type="Gene3D" id="2.40.160.120">
    <property type="match status" value="1"/>
</dbReference>
<gene>
    <name evidence="5" type="ORF">HHI36_003187</name>
</gene>
<keyword evidence="3" id="KW-0445">Lipid transport</keyword>